<feature type="region of interest" description="Disordered" evidence="1">
    <location>
        <begin position="267"/>
        <end position="294"/>
    </location>
</feature>
<organism evidence="2 3">
    <name type="scientific">Mycena rosella</name>
    <name type="common">Pink bonnet</name>
    <name type="synonym">Agaricus rosellus</name>
    <dbReference type="NCBI Taxonomy" id="1033263"/>
    <lineage>
        <taxon>Eukaryota</taxon>
        <taxon>Fungi</taxon>
        <taxon>Dikarya</taxon>
        <taxon>Basidiomycota</taxon>
        <taxon>Agaricomycotina</taxon>
        <taxon>Agaricomycetes</taxon>
        <taxon>Agaricomycetidae</taxon>
        <taxon>Agaricales</taxon>
        <taxon>Marasmiineae</taxon>
        <taxon>Mycenaceae</taxon>
        <taxon>Mycena</taxon>
    </lineage>
</organism>
<evidence type="ECO:0000256" key="1">
    <source>
        <dbReference type="SAM" id="MobiDB-lite"/>
    </source>
</evidence>
<dbReference type="AlphaFoldDB" id="A0AAD7CWR4"/>
<dbReference type="Proteomes" id="UP001221757">
    <property type="component" value="Unassembled WGS sequence"/>
</dbReference>
<dbReference type="SUPFAM" id="SSF50630">
    <property type="entry name" value="Acid proteases"/>
    <property type="match status" value="1"/>
</dbReference>
<dbReference type="Gene3D" id="2.40.70.10">
    <property type="entry name" value="Acid Proteases"/>
    <property type="match status" value="1"/>
</dbReference>
<accession>A0AAD7CWR4</accession>
<reference evidence="2" key="1">
    <citation type="submission" date="2023-03" db="EMBL/GenBank/DDBJ databases">
        <title>Massive genome expansion in bonnet fungi (Mycena s.s.) driven by repeated elements and novel gene families across ecological guilds.</title>
        <authorList>
            <consortium name="Lawrence Berkeley National Laboratory"/>
            <person name="Harder C.B."/>
            <person name="Miyauchi S."/>
            <person name="Viragh M."/>
            <person name="Kuo A."/>
            <person name="Thoen E."/>
            <person name="Andreopoulos B."/>
            <person name="Lu D."/>
            <person name="Skrede I."/>
            <person name="Drula E."/>
            <person name="Henrissat B."/>
            <person name="Morin E."/>
            <person name="Kohler A."/>
            <person name="Barry K."/>
            <person name="LaButti K."/>
            <person name="Morin E."/>
            <person name="Salamov A."/>
            <person name="Lipzen A."/>
            <person name="Mereny Z."/>
            <person name="Hegedus B."/>
            <person name="Baldrian P."/>
            <person name="Stursova M."/>
            <person name="Weitz H."/>
            <person name="Taylor A."/>
            <person name="Grigoriev I.V."/>
            <person name="Nagy L.G."/>
            <person name="Martin F."/>
            <person name="Kauserud H."/>
        </authorList>
    </citation>
    <scope>NUCLEOTIDE SEQUENCE</scope>
    <source>
        <strain evidence="2">CBHHK067</strain>
    </source>
</reference>
<dbReference type="CDD" id="cd00303">
    <property type="entry name" value="retropepsin_like"/>
    <property type="match status" value="1"/>
</dbReference>
<feature type="non-terminal residue" evidence="2">
    <location>
        <position position="1"/>
    </location>
</feature>
<dbReference type="InterPro" id="IPR021109">
    <property type="entry name" value="Peptidase_aspartic_dom_sf"/>
</dbReference>
<feature type="non-terminal residue" evidence="2">
    <location>
        <position position="294"/>
    </location>
</feature>
<name>A0AAD7CWR4_MYCRO</name>
<evidence type="ECO:0000313" key="3">
    <source>
        <dbReference type="Proteomes" id="UP001221757"/>
    </source>
</evidence>
<keyword evidence="3" id="KW-1185">Reference proteome</keyword>
<sequence length="294" mass="32550">NGNTDQDADQVEYPISLGEKAYRVRAPVQKEGISARLTKLILNTEVPVKIGELYGVATEVRDQAKTKLTKVRVPIPTRTVDLASVLEPEAKMAFEREEVEELEYDTLLISQLPQVSTFSVTTEQYGDIPSGSVLLQDPYTQYLESLSDNERPRQVVVAGDSASLRVIYSLVNKKLVVECVADSGSQIVSMSYEQAKELQLVWDPDIQIFMQSANGSLEKSVGLAKNVSFKFGEITVYLQVHMIGGPAYKVLLGRPFEILTESTVQNHPDGSQALTMKDPNTGKRCMMPTHPRGK</sequence>
<gene>
    <name evidence="2" type="ORF">B0H17DRAFT_868268</name>
</gene>
<protein>
    <submittedName>
        <fullName evidence="2">Uncharacterized protein</fullName>
    </submittedName>
</protein>
<evidence type="ECO:0000313" key="2">
    <source>
        <dbReference type="EMBL" id="KAJ7667177.1"/>
    </source>
</evidence>
<dbReference type="EMBL" id="JARKIE010000204">
    <property type="protein sequence ID" value="KAJ7667177.1"/>
    <property type="molecule type" value="Genomic_DNA"/>
</dbReference>
<proteinExistence type="predicted"/>
<comment type="caution">
    <text evidence="2">The sequence shown here is derived from an EMBL/GenBank/DDBJ whole genome shotgun (WGS) entry which is preliminary data.</text>
</comment>